<feature type="non-terminal residue" evidence="4">
    <location>
        <position position="1"/>
    </location>
</feature>
<dbReference type="InterPro" id="IPR049163">
    <property type="entry name" value="Pif1-like_2B_dom"/>
</dbReference>
<dbReference type="PANTHER" id="PTHR10492:SF93">
    <property type="entry name" value="ATP-DEPENDENT DNA HELICASE"/>
    <property type="match status" value="1"/>
</dbReference>
<dbReference type="Proteomes" id="UP001370490">
    <property type="component" value="Unassembled WGS sequence"/>
</dbReference>
<sequence length="268" mass="31509">ELLHYFCHKVGLHIVDLTFPIEILENSICEIKHNTNLTELMYEASLIIWDEALTMQKYAFQALDKTLRDIIEYKHPERSYLWDFYQLFLLTKSMIVNELNSNAQVDQRKNHFNKWLSDIGDGKIEAINREGANFPTWIKIPDNFLIKQWSSLIETIVQVTYPHFRSKQYNEEYLKERAILAPLNKDVEQVNDFMFDILSDSARTYKSSDVICKSLEQEGIYLIEFLNSLTFPGFPRHELNLKEGMPMMLLKYVNPFLGMCNGTSFIIT</sequence>
<dbReference type="InterPro" id="IPR010285">
    <property type="entry name" value="DNA_helicase_pif1-like_DEAD"/>
</dbReference>
<feature type="domain" description="DNA helicase Pif1-like 2B" evidence="3">
    <location>
        <begin position="224"/>
        <end position="268"/>
    </location>
</feature>
<feature type="domain" description="DNA helicase Pif1-like DEAD-box helicase" evidence="2">
    <location>
        <begin position="18"/>
        <end position="73"/>
    </location>
</feature>
<keyword evidence="1" id="KW-0233">DNA recombination</keyword>
<dbReference type="GO" id="GO:0006281">
    <property type="term" value="P:DNA repair"/>
    <property type="evidence" value="ECO:0007669"/>
    <property type="project" value="UniProtKB-KW"/>
</dbReference>
<keyword evidence="1" id="KW-0234">DNA repair</keyword>
<dbReference type="GO" id="GO:0016787">
    <property type="term" value="F:hydrolase activity"/>
    <property type="evidence" value="ECO:0007669"/>
    <property type="project" value="UniProtKB-KW"/>
</dbReference>
<dbReference type="EC" id="5.6.2.3" evidence="1"/>
<name>A0AAN8V154_9MAGN</name>
<keyword evidence="1" id="KW-0067">ATP-binding</keyword>
<organism evidence="4 5">
    <name type="scientific">Dillenia turbinata</name>
    <dbReference type="NCBI Taxonomy" id="194707"/>
    <lineage>
        <taxon>Eukaryota</taxon>
        <taxon>Viridiplantae</taxon>
        <taxon>Streptophyta</taxon>
        <taxon>Embryophyta</taxon>
        <taxon>Tracheophyta</taxon>
        <taxon>Spermatophyta</taxon>
        <taxon>Magnoliopsida</taxon>
        <taxon>eudicotyledons</taxon>
        <taxon>Gunneridae</taxon>
        <taxon>Pentapetalae</taxon>
        <taxon>Dilleniales</taxon>
        <taxon>Dilleniaceae</taxon>
        <taxon>Dillenia</taxon>
    </lineage>
</organism>
<dbReference type="PANTHER" id="PTHR10492">
    <property type="match status" value="1"/>
</dbReference>
<evidence type="ECO:0000256" key="1">
    <source>
        <dbReference type="RuleBase" id="RU363044"/>
    </source>
</evidence>
<keyword evidence="1" id="KW-0547">Nucleotide-binding</keyword>
<comment type="caution">
    <text evidence="4">The sequence shown here is derived from an EMBL/GenBank/DDBJ whole genome shotgun (WGS) entry which is preliminary data.</text>
</comment>
<evidence type="ECO:0000313" key="4">
    <source>
        <dbReference type="EMBL" id="KAK6921461.1"/>
    </source>
</evidence>
<dbReference type="GO" id="GO:0043139">
    <property type="term" value="F:5'-3' DNA helicase activity"/>
    <property type="evidence" value="ECO:0007669"/>
    <property type="project" value="UniProtKB-EC"/>
</dbReference>
<keyword evidence="1" id="KW-0378">Hydrolase</keyword>
<keyword evidence="5" id="KW-1185">Reference proteome</keyword>
<accession>A0AAN8V154</accession>
<reference evidence="4 5" key="1">
    <citation type="submission" date="2023-12" db="EMBL/GenBank/DDBJ databases">
        <title>A high-quality genome assembly for Dillenia turbinata (Dilleniales).</title>
        <authorList>
            <person name="Chanderbali A."/>
        </authorList>
    </citation>
    <scope>NUCLEOTIDE SEQUENCE [LARGE SCALE GENOMIC DNA]</scope>
    <source>
        <strain evidence="4">LSX21</strain>
        <tissue evidence="4">Leaf</tissue>
    </source>
</reference>
<dbReference type="AlphaFoldDB" id="A0AAN8V154"/>
<dbReference type="Pfam" id="PF21530">
    <property type="entry name" value="Pif1_2B_dom"/>
    <property type="match status" value="1"/>
</dbReference>
<evidence type="ECO:0000259" key="2">
    <source>
        <dbReference type="Pfam" id="PF05970"/>
    </source>
</evidence>
<evidence type="ECO:0000259" key="3">
    <source>
        <dbReference type="Pfam" id="PF21530"/>
    </source>
</evidence>
<dbReference type="GO" id="GO:0000723">
    <property type="term" value="P:telomere maintenance"/>
    <property type="evidence" value="ECO:0007669"/>
    <property type="project" value="InterPro"/>
</dbReference>
<comment type="cofactor">
    <cofactor evidence="1">
        <name>Mg(2+)</name>
        <dbReference type="ChEBI" id="CHEBI:18420"/>
    </cofactor>
</comment>
<comment type="similarity">
    <text evidence="1">Belongs to the helicase family.</text>
</comment>
<keyword evidence="1" id="KW-0227">DNA damage</keyword>
<dbReference type="Pfam" id="PF05970">
    <property type="entry name" value="PIF1"/>
    <property type="match status" value="1"/>
</dbReference>
<comment type="catalytic activity">
    <reaction evidence="1">
        <text>ATP + H2O = ADP + phosphate + H(+)</text>
        <dbReference type="Rhea" id="RHEA:13065"/>
        <dbReference type="ChEBI" id="CHEBI:15377"/>
        <dbReference type="ChEBI" id="CHEBI:15378"/>
        <dbReference type="ChEBI" id="CHEBI:30616"/>
        <dbReference type="ChEBI" id="CHEBI:43474"/>
        <dbReference type="ChEBI" id="CHEBI:456216"/>
        <dbReference type="EC" id="5.6.2.3"/>
    </reaction>
</comment>
<protein>
    <recommendedName>
        <fullName evidence="1">ATP-dependent DNA helicase</fullName>
        <ecNumber evidence="1">5.6.2.3</ecNumber>
    </recommendedName>
</protein>
<keyword evidence="1 4" id="KW-0347">Helicase</keyword>
<dbReference type="GO" id="GO:0006310">
    <property type="term" value="P:DNA recombination"/>
    <property type="evidence" value="ECO:0007669"/>
    <property type="project" value="UniProtKB-KW"/>
</dbReference>
<proteinExistence type="inferred from homology"/>
<dbReference type="GO" id="GO:0005524">
    <property type="term" value="F:ATP binding"/>
    <property type="evidence" value="ECO:0007669"/>
    <property type="project" value="UniProtKB-KW"/>
</dbReference>
<dbReference type="EMBL" id="JBAMMX010000019">
    <property type="protein sequence ID" value="KAK6921461.1"/>
    <property type="molecule type" value="Genomic_DNA"/>
</dbReference>
<dbReference type="InterPro" id="IPR027417">
    <property type="entry name" value="P-loop_NTPase"/>
</dbReference>
<gene>
    <name evidence="4" type="ORF">RJ641_011968</name>
</gene>
<dbReference type="SUPFAM" id="SSF52540">
    <property type="entry name" value="P-loop containing nucleoside triphosphate hydrolases"/>
    <property type="match status" value="1"/>
</dbReference>
<evidence type="ECO:0000313" key="5">
    <source>
        <dbReference type="Proteomes" id="UP001370490"/>
    </source>
</evidence>